<dbReference type="Pfam" id="PF04773">
    <property type="entry name" value="FecR"/>
    <property type="match status" value="1"/>
</dbReference>
<dbReference type="Proteomes" id="UP000771797">
    <property type="component" value="Unassembled WGS sequence"/>
</dbReference>
<feature type="transmembrane region" description="Helical" evidence="1">
    <location>
        <begin position="89"/>
        <end position="108"/>
    </location>
</feature>
<protein>
    <submittedName>
        <fullName evidence="4">Sigma factor regulatory protein HasS</fullName>
    </submittedName>
</protein>
<feature type="domain" description="FecR N-terminal" evidence="3">
    <location>
        <begin position="23"/>
        <end position="64"/>
    </location>
</feature>
<dbReference type="PANTHER" id="PTHR30273:SF2">
    <property type="entry name" value="PROTEIN FECR"/>
    <property type="match status" value="1"/>
</dbReference>
<keyword evidence="5" id="KW-1185">Reference proteome</keyword>
<reference evidence="4 5" key="1">
    <citation type="submission" date="2012-09" db="EMBL/GenBank/DDBJ databases">
        <title>Genome Sequence of alkane-degrading Bacterium Alcanivorax sp. 6-D-6.</title>
        <authorList>
            <person name="Lai Q."/>
            <person name="Shao Z."/>
        </authorList>
    </citation>
    <scope>NUCLEOTIDE SEQUENCE [LARGE SCALE GENOMIC DNA]</scope>
    <source>
        <strain evidence="4 5">6-D-6</strain>
    </source>
</reference>
<dbReference type="InterPro" id="IPR012373">
    <property type="entry name" value="Ferrdict_sens_TM"/>
</dbReference>
<dbReference type="Pfam" id="PF16220">
    <property type="entry name" value="DUF4880"/>
    <property type="match status" value="1"/>
</dbReference>
<dbReference type="Gene3D" id="2.60.120.1440">
    <property type="match status" value="1"/>
</dbReference>
<keyword evidence="1" id="KW-0812">Transmembrane</keyword>
<gene>
    <name evidence="4" type="ORF">A6D6_01147</name>
</gene>
<name>A0ABQ6YB27_9GAMM</name>
<evidence type="ECO:0000313" key="4">
    <source>
        <dbReference type="EMBL" id="KAF0807148.1"/>
    </source>
</evidence>
<evidence type="ECO:0000313" key="5">
    <source>
        <dbReference type="Proteomes" id="UP000771797"/>
    </source>
</evidence>
<comment type="caution">
    <text evidence="4">The sequence shown here is derived from an EMBL/GenBank/DDBJ whole genome shotgun (WGS) entry which is preliminary data.</text>
</comment>
<dbReference type="InterPro" id="IPR032623">
    <property type="entry name" value="FecR_N"/>
</dbReference>
<feature type="domain" description="FecR protein" evidence="2">
    <location>
        <begin position="120"/>
        <end position="202"/>
    </location>
</feature>
<evidence type="ECO:0000259" key="3">
    <source>
        <dbReference type="Pfam" id="PF16220"/>
    </source>
</evidence>
<dbReference type="RefSeq" id="WP_133490493.1">
    <property type="nucleotide sequence ID" value="NZ_AQPF01000005.1"/>
</dbReference>
<dbReference type="PIRSF" id="PIRSF018266">
    <property type="entry name" value="FecR"/>
    <property type="match status" value="1"/>
</dbReference>
<evidence type="ECO:0000259" key="2">
    <source>
        <dbReference type="Pfam" id="PF04773"/>
    </source>
</evidence>
<keyword evidence="1" id="KW-0472">Membrane</keyword>
<sequence>MTTDTETQWWIVDHEQGSDDLDQRAAEWVVQQHHGDWSEVDHQRLRQWLGQDEAHQRAYRRAQRAWQLSGQLADDPVFQTPPSRRARRFRLTPALATAAALLALVMVWRTGPWIQEPGDFVTQAGEIRTLTLEDGSQVQLAGDSALDVDYSDQERRVRLRRGEAIFSPAPRAGQEKRSFVVEAGGTESRALGTRYAVRLDDPEGGWIGVLEHSIRVSSNDRGQNRDLAEGHSLTFNAGQFFASDLLPSQEAGWSRGLLIFRQQSLASVAERLRRFGAGRAVFLDTEKASRPISAVFRLDNLDRAWATLEQELDLRTLHLAGVTLIY</sequence>
<dbReference type="InterPro" id="IPR006860">
    <property type="entry name" value="FecR"/>
</dbReference>
<proteinExistence type="predicted"/>
<accession>A0ABQ6YB27</accession>
<organism evidence="4 5">
    <name type="scientific">Alcanivorax xiamenensis</name>
    <dbReference type="NCBI Taxonomy" id="1177156"/>
    <lineage>
        <taxon>Bacteria</taxon>
        <taxon>Pseudomonadati</taxon>
        <taxon>Pseudomonadota</taxon>
        <taxon>Gammaproteobacteria</taxon>
        <taxon>Oceanospirillales</taxon>
        <taxon>Alcanivoracaceae</taxon>
        <taxon>Alcanivorax</taxon>
    </lineage>
</organism>
<dbReference type="PANTHER" id="PTHR30273">
    <property type="entry name" value="PERIPLASMIC SIGNAL SENSOR AND SIGMA FACTOR ACTIVATOR FECR-RELATED"/>
    <property type="match status" value="1"/>
</dbReference>
<evidence type="ECO:0000256" key="1">
    <source>
        <dbReference type="SAM" id="Phobius"/>
    </source>
</evidence>
<keyword evidence="1" id="KW-1133">Transmembrane helix</keyword>
<dbReference type="EMBL" id="AQPF01000005">
    <property type="protein sequence ID" value="KAF0807148.1"/>
    <property type="molecule type" value="Genomic_DNA"/>
</dbReference>